<gene>
    <name evidence="8" type="ORF">SI65_01832</name>
    <name evidence="9" type="ORF">SI65_02049</name>
</gene>
<evidence type="ECO:0000313" key="8">
    <source>
        <dbReference type="EMBL" id="ODM24242.1"/>
    </source>
</evidence>
<keyword evidence="5" id="KW-0677">Repeat</keyword>
<name>A0A1E3BTE6_ASPCR</name>
<keyword evidence="4" id="KW-0819">tRNA processing</keyword>
<dbReference type="SUPFAM" id="SSF50978">
    <property type="entry name" value="WD40 repeat-like"/>
    <property type="match status" value="2"/>
</dbReference>
<dbReference type="AlphaFoldDB" id="A0A1E3BTE6"/>
<comment type="caution">
    <text evidence="8">The sequence shown here is derived from an EMBL/GenBank/DDBJ whole genome shotgun (WGS) entry which is preliminary data.</text>
</comment>
<keyword evidence="2" id="KW-0963">Cytoplasm</keyword>
<dbReference type="EMBL" id="JXNT01000001">
    <property type="protein sequence ID" value="ODM24242.1"/>
    <property type="molecule type" value="Genomic_DNA"/>
</dbReference>
<feature type="repeat" description="WD" evidence="7">
    <location>
        <begin position="215"/>
        <end position="258"/>
    </location>
</feature>
<comment type="subcellular location">
    <subcellularLocation>
        <location evidence="1">Cytoplasm</location>
    </subcellularLocation>
</comment>
<evidence type="ECO:0000256" key="3">
    <source>
        <dbReference type="ARBA" id="ARBA00022574"/>
    </source>
</evidence>
<dbReference type="PANTHER" id="PTHR14344:SF3">
    <property type="entry name" value="WD REPEAT-CONTAINING PROTEIN 6"/>
    <property type="match status" value="1"/>
</dbReference>
<dbReference type="SMART" id="SM00320">
    <property type="entry name" value="WD40"/>
    <property type="match status" value="10"/>
</dbReference>
<dbReference type="OrthoDB" id="5594999at2759"/>
<dbReference type="InterPro" id="IPR019775">
    <property type="entry name" value="WD40_repeat_CS"/>
</dbReference>
<dbReference type="PROSITE" id="PS50294">
    <property type="entry name" value="WD_REPEATS_REGION"/>
    <property type="match status" value="1"/>
</dbReference>
<dbReference type="InterPro" id="IPR001680">
    <property type="entry name" value="WD40_rpt"/>
</dbReference>
<dbReference type="InterPro" id="IPR036322">
    <property type="entry name" value="WD40_repeat_dom_sf"/>
</dbReference>
<keyword evidence="3 7" id="KW-0853">WD repeat</keyword>
<dbReference type="PROSITE" id="PS50082">
    <property type="entry name" value="WD_REPEATS_2"/>
    <property type="match status" value="1"/>
</dbReference>
<evidence type="ECO:0000256" key="6">
    <source>
        <dbReference type="ARBA" id="ARBA00038255"/>
    </source>
</evidence>
<dbReference type="EMBL" id="JXNT01000001">
    <property type="protein sequence ID" value="ODM24459.1"/>
    <property type="molecule type" value="Genomic_DNA"/>
</dbReference>
<accession>A0A1E3BTE6</accession>
<proteinExistence type="inferred from homology"/>
<evidence type="ECO:0000313" key="10">
    <source>
        <dbReference type="Proteomes" id="UP000094569"/>
    </source>
</evidence>
<comment type="similarity">
    <text evidence="6">Belongs to the WD repeat WDR6 family.</text>
</comment>
<evidence type="ECO:0000256" key="1">
    <source>
        <dbReference type="ARBA" id="ARBA00004496"/>
    </source>
</evidence>
<dbReference type="PANTHER" id="PTHR14344">
    <property type="entry name" value="WD REPEAT PROTEIN"/>
    <property type="match status" value="1"/>
</dbReference>
<dbReference type="VEuPathDB" id="FungiDB:SI65_02049"/>
<evidence type="ECO:0000313" key="9">
    <source>
        <dbReference type="EMBL" id="ODM24459.1"/>
    </source>
</evidence>
<keyword evidence="10" id="KW-1185">Reference proteome</keyword>
<dbReference type="GO" id="GO:0005737">
    <property type="term" value="C:cytoplasm"/>
    <property type="evidence" value="ECO:0007669"/>
    <property type="project" value="UniProtKB-SubCell"/>
</dbReference>
<sequence>MHSSLEHVDACLPITALKALEVKDKRFILQGQGLYCRLIDENTGKLVAELKTFKRNNVHGFAVLSHTAQNAESEHVQLVAWGGQSVRIIDLAHGHQTTLSAASAELSAPDWILAGCASSEDGKQCAYLVTAHNALISLHAVQAGPSSKYEKALHLHQLQTSVKSILYSAHTVQLSPSHVLIAAGTVFGEIIVWSCFINNPESLCSDAVSSIHHFFTGHEGSIFGVEISPTIPNLGNNKPGRLLATCSDDRTVRIWDISDCDSASPNDLSAYSTDGFELRSTGFGAVRELGSESCIAKAFGHIARIWGVHFMSTAAETGKLRLVSRGEDAQCLLWDLTWEQISQTPVFDLRETSSFHYHTGKHIFSLSMHEVDGRVVVVHTGGNDGAIKTFKIDKDGDVSNQAPAPAPSNTQSKKTKKEVPFKAFDFIAPDCFIATSVNGEVQLGLVGPKNLAGLGMQPEVSKEILCVEDDLRGYSVISGLPSKGLALLGNARGSIRLYDHQSKSLAKIVQTDQRPLGLFALDSEPASSSPSDIVSFVSSYVTADRANLFTVTRQEGSEPHVQNVPLCLLYPSEVQCASLFCGGQYLVLGFKNGSLAVYRLPSSGDSFEGLLRPVTSIRLIHGDEGVNSITPFSSQTHNDGSSIDYLLTCGRDGNYCVHEITTNPSTDSFNFQTVHRSSPAANQNVEGAYFDKTSDDLMLYGFRGMDFVVWNEITQSEVARFFCGGARRNWAFQASLENAGDGLFIWHQSGFNCRRIHAEASRPVRAGGHGREIKSMEAFNATGSGSNGKKTIFATGAEDTTVRLFAPMQSGKEDLWGAFKSLRVLKKHRAGLQQVGWSKNGEYLFTSSGYEEFFAWRIRWIPRFGVATLLTGATPKEDPDSECRVTSFDTLEVREPDGQCGFLIVLTFPNSVIKIFHYSPSTENGFTLLAKGTYMSNCLTQAQFVQKESFMGLITASTDGHFTFWNLTPVLSPFYTITTSNLSLKQPLESTITPTNISCESRYQIHSNSIKSLELVHVSETTSLIAAGGDDNALTLSLLHTSLTTTNTDETTTHVHTISIPDAHTASVTTVKVISQRKSADGNTTVDLTIASSGNDHRVKIWSVKLDTAKEGVEAISVRNVVNHYSPVADIAALDVVRGDVDGDADEGEGVKLLVCGVGMEMVRVRE</sequence>
<evidence type="ECO:0000256" key="7">
    <source>
        <dbReference type="PROSITE-ProRule" id="PRU00221"/>
    </source>
</evidence>
<dbReference type="Pfam" id="PF00400">
    <property type="entry name" value="WD40"/>
    <property type="match status" value="2"/>
</dbReference>
<dbReference type="InterPro" id="IPR015943">
    <property type="entry name" value="WD40/YVTN_repeat-like_dom_sf"/>
</dbReference>
<dbReference type="GO" id="GO:0030488">
    <property type="term" value="P:tRNA methylation"/>
    <property type="evidence" value="ECO:0007669"/>
    <property type="project" value="TreeGrafter"/>
</dbReference>
<dbReference type="VEuPathDB" id="FungiDB:SI65_01832"/>
<organism evidence="8 10">
    <name type="scientific">Aspergillus cristatus</name>
    <name type="common">Chinese Fuzhuan brick tea-fermentation fungus</name>
    <name type="synonym">Eurotium cristatum</name>
    <dbReference type="NCBI Taxonomy" id="573508"/>
    <lineage>
        <taxon>Eukaryota</taxon>
        <taxon>Fungi</taxon>
        <taxon>Dikarya</taxon>
        <taxon>Ascomycota</taxon>
        <taxon>Pezizomycotina</taxon>
        <taxon>Eurotiomycetes</taxon>
        <taxon>Eurotiomycetidae</taxon>
        <taxon>Eurotiales</taxon>
        <taxon>Aspergillaceae</taxon>
        <taxon>Aspergillus</taxon>
        <taxon>Aspergillus subgen. Aspergillus</taxon>
    </lineage>
</organism>
<evidence type="ECO:0000256" key="4">
    <source>
        <dbReference type="ARBA" id="ARBA00022694"/>
    </source>
</evidence>
<reference evidence="8 10" key="1">
    <citation type="journal article" date="2016" name="BMC Genomics">
        <title>Comparative genomic and transcriptomic analyses of the Fuzhuan brick tea-fermentation fungus Aspergillus cristatus.</title>
        <authorList>
            <person name="Ge Y."/>
            <person name="Wang Y."/>
            <person name="Liu Y."/>
            <person name="Tan Y."/>
            <person name="Ren X."/>
            <person name="Zhang X."/>
            <person name="Hyde K.D."/>
            <person name="Liu Y."/>
            <person name="Liu Z."/>
        </authorList>
    </citation>
    <scope>NUCLEOTIDE SEQUENCE [LARGE SCALE GENOMIC DNA]</scope>
    <source>
        <strain evidence="8 10">GZAAS20.1005</strain>
    </source>
</reference>
<dbReference type="InterPro" id="IPR051973">
    <property type="entry name" value="tRNA_Anticodon_Mtase-Reg"/>
</dbReference>
<protein>
    <submittedName>
        <fullName evidence="8">Uncharacterized protein</fullName>
    </submittedName>
</protein>
<evidence type="ECO:0000256" key="5">
    <source>
        <dbReference type="ARBA" id="ARBA00022737"/>
    </source>
</evidence>
<dbReference type="Gene3D" id="2.130.10.10">
    <property type="entry name" value="YVTN repeat-like/Quinoprotein amine dehydrogenase"/>
    <property type="match status" value="4"/>
</dbReference>
<dbReference type="PROSITE" id="PS00678">
    <property type="entry name" value="WD_REPEATS_1"/>
    <property type="match status" value="1"/>
</dbReference>
<evidence type="ECO:0000256" key="2">
    <source>
        <dbReference type="ARBA" id="ARBA00022490"/>
    </source>
</evidence>
<dbReference type="Proteomes" id="UP000094569">
    <property type="component" value="Unassembled WGS sequence"/>
</dbReference>
<dbReference type="STRING" id="573508.A0A1E3BTE6"/>